<feature type="transmembrane region" description="Helical" evidence="7">
    <location>
        <begin position="325"/>
        <end position="346"/>
    </location>
</feature>
<comment type="similarity">
    <text evidence="2">Belongs to the polysaccharide synthase family.</text>
</comment>
<keyword evidence="9" id="KW-1185">Reference proteome</keyword>
<reference evidence="8" key="1">
    <citation type="submission" date="2022-08" db="EMBL/GenBank/DDBJ databases">
        <title>Whole genome sequencing of non-tuberculosis mycobacteria type-strains.</title>
        <authorList>
            <person name="Igarashi Y."/>
            <person name="Osugi A."/>
            <person name="Mitarai S."/>
        </authorList>
    </citation>
    <scope>NUCLEOTIDE SEQUENCE</scope>
    <source>
        <strain evidence="8">JCM 16369</strain>
    </source>
</reference>
<proteinExistence type="inferred from homology"/>
<evidence type="ECO:0000313" key="8">
    <source>
        <dbReference type="EMBL" id="ULN42562.1"/>
    </source>
</evidence>
<feature type="transmembrane region" description="Helical" evidence="7">
    <location>
        <begin position="84"/>
        <end position="104"/>
    </location>
</feature>
<organism evidence="8 9">
    <name type="scientific">Mycolicibacterium crocinum</name>
    <dbReference type="NCBI Taxonomy" id="388459"/>
    <lineage>
        <taxon>Bacteria</taxon>
        <taxon>Bacillati</taxon>
        <taxon>Actinomycetota</taxon>
        <taxon>Actinomycetes</taxon>
        <taxon>Mycobacteriales</taxon>
        <taxon>Mycobacteriaceae</taxon>
        <taxon>Mycolicibacterium</taxon>
    </lineage>
</organism>
<evidence type="ECO:0000256" key="4">
    <source>
        <dbReference type="ARBA" id="ARBA00022692"/>
    </source>
</evidence>
<feature type="transmembrane region" description="Helical" evidence="7">
    <location>
        <begin position="382"/>
        <end position="400"/>
    </location>
</feature>
<keyword evidence="3" id="KW-1003">Cell membrane</keyword>
<comment type="subcellular location">
    <subcellularLocation>
        <location evidence="1">Cell membrane</location>
        <topology evidence="1">Multi-pass membrane protein</topology>
    </subcellularLocation>
</comment>
<keyword evidence="4 7" id="KW-0812">Transmembrane</keyword>
<evidence type="ECO:0000313" key="9">
    <source>
        <dbReference type="Proteomes" id="UP001055337"/>
    </source>
</evidence>
<feature type="transmembrane region" description="Helical" evidence="7">
    <location>
        <begin position="177"/>
        <end position="195"/>
    </location>
</feature>
<evidence type="ECO:0000256" key="6">
    <source>
        <dbReference type="ARBA" id="ARBA00023136"/>
    </source>
</evidence>
<evidence type="ECO:0000256" key="5">
    <source>
        <dbReference type="ARBA" id="ARBA00022989"/>
    </source>
</evidence>
<accession>A0ABY3TM76</accession>
<dbReference type="Proteomes" id="UP001055337">
    <property type="component" value="Chromosome"/>
</dbReference>
<feature type="transmembrane region" description="Helical" evidence="7">
    <location>
        <begin position="292"/>
        <end position="319"/>
    </location>
</feature>
<feature type="transmembrane region" description="Helical" evidence="7">
    <location>
        <begin position="358"/>
        <end position="376"/>
    </location>
</feature>
<protein>
    <submittedName>
        <fullName evidence="8">Oligosaccharide flippase family protein</fullName>
    </submittedName>
</protein>
<evidence type="ECO:0000256" key="1">
    <source>
        <dbReference type="ARBA" id="ARBA00004651"/>
    </source>
</evidence>
<dbReference type="InterPro" id="IPR050833">
    <property type="entry name" value="Poly_Biosynth_Transport"/>
</dbReference>
<feature type="transmembrane region" description="Helical" evidence="7">
    <location>
        <begin position="48"/>
        <end position="72"/>
    </location>
</feature>
<dbReference type="PANTHER" id="PTHR30250">
    <property type="entry name" value="PST FAMILY PREDICTED COLANIC ACID TRANSPORTER"/>
    <property type="match status" value="1"/>
</dbReference>
<name>A0ABY3TM76_9MYCO</name>
<dbReference type="RefSeq" id="WP_240178972.1">
    <property type="nucleotide sequence ID" value="NZ_CP092362.2"/>
</dbReference>
<keyword evidence="5 7" id="KW-1133">Transmembrane helix</keyword>
<gene>
    <name evidence="8" type="ORF">MI149_05465</name>
</gene>
<feature type="transmembrane region" description="Helical" evidence="7">
    <location>
        <begin position="149"/>
        <end position="171"/>
    </location>
</feature>
<keyword evidence="6 7" id="KW-0472">Membrane</keyword>
<dbReference type="Pfam" id="PF13440">
    <property type="entry name" value="Polysacc_synt_3"/>
    <property type="match status" value="1"/>
</dbReference>
<dbReference type="PANTHER" id="PTHR30250:SF10">
    <property type="entry name" value="LIPOPOLYSACCHARIDE BIOSYNTHESIS PROTEIN WZXC"/>
    <property type="match status" value="1"/>
</dbReference>
<evidence type="ECO:0000256" key="3">
    <source>
        <dbReference type="ARBA" id="ARBA00022475"/>
    </source>
</evidence>
<evidence type="ECO:0000256" key="7">
    <source>
        <dbReference type="SAM" id="Phobius"/>
    </source>
</evidence>
<feature type="transmembrane region" description="Helical" evidence="7">
    <location>
        <begin position="12"/>
        <end position="36"/>
    </location>
</feature>
<feature type="transmembrane region" description="Helical" evidence="7">
    <location>
        <begin position="116"/>
        <end position="137"/>
    </location>
</feature>
<feature type="transmembrane region" description="Helical" evidence="7">
    <location>
        <begin position="447"/>
        <end position="467"/>
    </location>
</feature>
<sequence length="484" mass="49752">MSGSAGSKLKALASYAGWMLGAQVATAMLQFGYAAVTSRLVPGAGFGAYAVALNLAAVVSLIAQGGLGLAAARTPELRPGKLSFLILFAVGLGIVSGFLLVVLARPWAALWDVPEAIAPARVVGITAFFAPLSGLLLGLLRRLGEFRLLAISTVVTSAIGMGIGVVAVLLAPGPVTLLISPVVATILLTIVALVLTRRQWWARPEAAAARTDLGFAWRALGLTMLSYLSGTAPKWSVSRWVGADALGQWNRADVLTAVPIEQILTAFGQAVYPEFRHDIGAQSRRRQAWTDYLLLVAWACFPVSAILAGLAPIATAILFGPGWGLAASIAPLVAIQYAFVAVETALAKALESVGRFRLLVPTALASLTVVALGAVGTALTGSWAVALVALIGASILRHLLQLVFSIRVGALDGWSLAKGYGCSLSVSAILGGSAALVSAGALGGLHLSAALGGAGLIVIAVVSGIVLRRQLPPVQILARYRSNG</sequence>
<feature type="transmembrane region" description="Helical" evidence="7">
    <location>
        <begin position="420"/>
        <end position="441"/>
    </location>
</feature>
<dbReference type="EMBL" id="CP092362">
    <property type="protein sequence ID" value="ULN42562.1"/>
    <property type="molecule type" value="Genomic_DNA"/>
</dbReference>
<evidence type="ECO:0000256" key="2">
    <source>
        <dbReference type="ARBA" id="ARBA00007430"/>
    </source>
</evidence>